<feature type="compositionally biased region" description="Low complexity" evidence="1">
    <location>
        <begin position="12"/>
        <end position="25"/>
    </location>
</feature>
<accession>A0AAV3RW71</accession>
<gene>
    <name evidence="2" type="ORF">LIER_33279</name>
</gene>
<sequence>MSSGSYQEVPPSSSAETSTSAHQESIPPRPDSPITVMDPEILALARLYAAMGAEFTYDKYLIFSRGHDPFANIVIPQDMVETVASRFNDVDVGENLRDPDVLYAEPLSVRPPSSSTTESPQVYHTPSASQSAGVD</sequence>
<proteinExistence type="predicted"/>
<reference evidence="2 3" key="1">
    <citation type="submission" date="2024-01" db="EMBL/GenBank/DDBJ databases">
        <title>The complete chloroplast genome sequence of Lithospermum erythrorhizon: insights into the phylogenetic relationship among Boraginaceae species and the maternal lineages of purple gromwells.</title>
        <authorList>
            <person name="Okada T."/>
            <person name="Watanabe K."/>
        </authorList>
    </citation>
    <scope>NUCLEOTIDE SEQUENCE [LARGE SCALE GENOMIC DNA]</scope>
</reference>
<organism evidence="2 3">
    <name type="scientific">Lithospermum erythrorhizon</name>
    <name type="common">Purple gromwell</name>
    <name type="synonym">Lithospermum officinale var. erythrorhizon</name>
    <dbReference type="NCBI Taxonomy" id="34254"/>
    <lineage>
        <taxon>Eukaryota</taxon>
        <taxon>Viridiplantae</taxon>
        <taxon>Streptophyta</taxon>
        <taxon>Embryophyta</taxon>
        <taxon>Tracheophyta</taxon>
        <taxon>Spermatophyta</taxon>
        <taxon>Magnoliopsida</taxon>
        <taxon>eudicotyledons</taxon>
        <taxon>Gunneridae</taxon>
        <taxon>Pentapetalae</taxon>
        <taxon>asterids</taxon>
        <taxon>lamiids</taxon>
        <taxon>Boraginales</taxon>
        <taxon>Boraginaceae</taxon>
        <taxon>Boraginoideae</taxon>
        <taxon>Lithospermeae</taxon>
        <taxon>Lithospermum</taxon>
    </lineage>
</organism>
<name>A0AAV3RW71_LITER</name>
<protein>
    <submittedName>
        <fullName evidence="2">Uncharacterized protein</fullName>
    </submittedName>
</protein>
<dbReference type="EMBL" id="BAABME010013280">
    <property type="protein sequence ID" value="GAA0185991.1"/>
    <property type="molecule type" value="Genomic_DNA"/>
</dbReference>
<dbReference type="Proteomes" id="UP001454036">
    <property type="component" value="Unassembled WGS sequence"/>
</dbReference>
<feature type="compositionally biased region" description="Polar residues" evidence="1">
    <location>
        <begin position="111"/>
        <end position="135"/>
    </location>
</feature>
<evidence type="ECO:0000256" key="1">
    <source>
        <dbReference type="SAM" id="MobiDB-lite"/>
    </source>
</evidence>
<keyword evidence="3" id="KW-1185">Reference proteome</keyword>
<dbReference type="AlphaFoldDB" id="A0AAV3RW71"/>
<comment type="caution">
    <text evidence="2">The sequence shown here is derived from an EMBL/GenBank/DDBJ whole genome shotgun (WGS) entry which is preliminary data.</text>
</comment>
<feature type="region of interest" description="Disordered" evidence="1">
    <location>
        <begin position="103"/>
        <end position="135"/>
    </location>
</feature>
<evidence type="ECO:0000313" key="2">
    <source>
        <dbReference type="EMBL" id="GAA0185991.1"/>
    </source>
</evidence>
<evidence type="ECO:0000313" key="3">
    <source>
        <dbReference type="Proteomes" id="UP001454036"/>
    </source>
</evidence>
<feature type="region of interest" description="Disordered" evidence="1">
    <location>
        <begin position="1"/>
        <end position="35"/>
    </location>
</feature>